<dbReference type="PANTHER" id="PTHR30106:SF2">
    <property type="entry name" value="UPF0324 INNER MEMBRANE PROTEIN YEIH"/>
    <property type="match status" value="1"/>
</dbReference>
<gene>
    <name evidence="8" type="ORF">J2X04_002989</name>
</gene>
<dbReference type="PANTHER" id="PTHR30106">
    <property type="entry name" value="INNER MEMBRANE PROTEIN YEIH-RELATED"/>
    <property type="match status" value="1"/>
</dbReference>
<feature type="transmembrane region" description="Helical" evidence="7">
    <location>
        <begin position="278"/>
        <end position="298"/>
    </location>
</feature>
<keyword evidence="3" id="KW-1003">Cell membrane</keyword>
<evidence type="ECO:0000256" key="7">
    <source>
        <dbReference type="SAM" id="Phobius"/>
    </source>
</evidence>
<feature type="transmembrane region" description="Helical" evidence="7">
    <location>
        <begin position="310"/>
        <end position="330"/>
    </location>
</feature>
<feature type="transmembrane region" description="Helical" evidence="7">
    <location>
        <begin position="89"/>
        <end position="112"/>
    </location>
</feature>
<keyword evidence="9" id="KW-1185">Reference proteome</keyword>
<protein>
    <submittedName>
        <fullName evidence="8">Integral membrane protein (TIGR00698 family)</fullName>
    </submittedName>
</protein>
<accession>A0ABU1VT08</accession>
<comment type="caution">
    <text evidence="8">The sequence shown here is derived from an EMBL/GenBank/DDBJ whole genome shotgun (WGS) entry which is preliminary data.</text>
</comment>
<organism evidence="8 9">
    <name type="scientific">Agrilutibacter niabensis</name>
    <dbReference type="NCBI Taxonomy" id="380628"/>
    <lineage>
        <taxon>Bacteria</taxon>
        <taxon>Pseudomonadati</taxon>
        <taxon>Pseudomonadota</taxon>
        <taxon>Gammaproteobacteria</taxon>
        <taxon>Lysobacterales</taxon>
        <taxon>Lysobacteraceae</taxon>
        <taxon>Agrilutibacter</taxon>
    </lineage>
</organism>
<reference evidence="8 9" key="1">
    <citation type="submission" date="2023-07" db="EMBL/GenBank/DDBJ databases">
        <title>Sorghum-associated microbial communities from plants grown in Nebraska, USA.</title>
        <authorList>
            <person name="Schachtman D."/>
        </authorList>
    </citation>
    <scope>NUCLEOTIDE SEQUENCE [LARGE SCALE GENOMIC DNA]</scope>
    <source>
        <strain evidence="8 9">BE187</strain>
    </source>
</reference>
<evidence type="ECO:0000256" key="2">
    <source>
        <dbReference type="ARBA" id="ARBA00007977"/>
    </source>
</evidence>
<feature type="transmembrane region" description="Helical" evidence="7">
    <location>
        <begin position="12"/>
        <end position="30"/>
    </location>
</feature>
<feature type="transmembrane region" description="Helical" evidence="7">
    <location>
        <begin position="220"/>
        <end position="239"/>
    </location>
</feature>
<evidence type="ECO:0000313" key="9">
    <source>
        <dbReference type="Proteomes" id="UP001267878"/>
    </source>
</evidence>
<keyword evidence="5 7" id="KW-1133">Transmembrane helix</keyword>
<feature type="transmembrane region" description="Helical" evidence="7">
    <location>
        <begin position="155"/>
        <end position="175"/>
    </location>
</feature>
<evidence type="ECO:0000256" key="3">
    <source>
        <dbReference type="ARBA" id="ARBA00022475"/>
    </source>
</evidence>
<dbReference type="RefSeq" id="WP_310055583.1">
    <property type="nucleotide sequence ID" value="NZ_JAVDVW010000002.1"/>
</dbReference>
<comment type="similarity">
    <text evidence="2">Belongs to the UPF0324 family.</text>
</comment>
<sequence length="331" mass="34201">MNIDRFRTLAGRYLPGLLASVVVAIAARSLASQYQAPVMLFALLLGMAMNFLSAEGACKPGIELAARGVLRLGVALLGTRITLEQIAALGWHPVLLVVISVVVTIVLSMLVARAMGFNMLFGLLSGGATAICGASAALALAAALPAHPGKERATLFTVIGVSALSTVAMIVYPMIVRAVGLDPIQAGVFLGGTIHDVAQVVGAGYSLSHEIGDTATVVKLIRIAMLLPVIVCAVMITRAQGGHESGQRPPLLPWFAVAFLGLAVLGSLGGITPALQKFGSGLSTWCLITAIGALGMKIQLKELTTVGIKPVVLMLGQTVFLAVLVLGLLWL</sequence>
<evidence type="ECO:0000256" key="5">
    <source>
        <dbReference type="ARBA" id="ARBA00022989"/>
    </source>
</evidence>
<feature type="transmembrane region" description="Helical" evidence="7">
    <location>
        <begin position="251"/>
        <end position="272"/>
    </location>
</feature>
<feature type="transmembrane region" description="Helical" evidence="7">
    <location>
        <begin position="187"/>
        <end position="208"/>
    </location>
</feature>
<keyword evidence="4 7" id="KW-0812">Transmembrane</keyword>
<proteinExistence type="inferred from homology"/>
<dbReference type="InterPro" id="IPR018383">
    <property type="entry name" value="UPF0324_pro"/>
</dbReference>
<name>A0ABU1VT08_9GAMM</name>
<dbReference type="EMBL" id="JAVDVW010000002">
    <property type="protein sequence ID" value="MDR7100608.1"/>
    <property type="molecule type" value="Genomic_DNA"/>
</dbReference>
<dbReference type="Pfam" id="PF03601">
    <property type="entry name" value="Cons_hypoth698"/>
    <property type="match status" value="1"/>
</dbReference>
<evidence type="ECO:0000256" key="6">
    <source>
        <dbReference type="ARBA" id="ARBA00023136"/>
    </source>
</evidence>
<feature type="transmembrane region" description="Helical" evidence="7">
    <location>
        <begin position="36"/>
        <end position="52"/>
    </location>
</feature>
<evidence type="ECO:0000256" key="1">
    <source>
        <dbReference type="ARBA" id="ARBA00004651"/>
    </source>
</evidence>
<dbReference type="Proteomes" id="UP001267878">
    <property type="component" value="Unassembled WGS sequence"/>
</dbReference>
<evidence type="ECO:0000256" key="4">
    <source>
        <dbReference type="ARBA" id="ARBA00022692"/>
    </source>
</evidence>
<evidence type="ECO:0000313" key="8">
    <source>
        <dbReference type="EMBL" id="MDR7100608.1"/>
    </source>
</evidence>
<keyword evidence="6 7" id="KW-0472">Membrane</keyword>
<feature type="transmembrane region" description="Helical" evidence="7">
    <location>
        <begin position="119"/>
        <end position="143"/>
    </location>
</feature>
<comment type="subcellular location">
    <subcellularLocation>
        <location evidence="1">Cell membrane</location>
        <topology evidence="1">Multi-pass membrane protein</topology>
    </subcellularLocation>
</comment>